<organism evidence="2 3">
    <name type="scientific">Flavobacterium album</name>
    <dbReference type="NCBI Taxonomy" id="2175091"/>
    <lineage>
        <taxon>Bacteria</taxon>
        <taxon>Pseudomonadati</taxon>
        <taxon>Bacteroidota</taxon>
        <taxon>Flavobacteriia</taxon>
        <taxon>Flavobacteriales</taxon>
        <taxon>Flavobacteriaceae</taxon>
        <taxon>Flavobacterium</taxon>
    </lineage>
</organism>
<dbReference type="GO" id="GO:0008408">
    <property type="term" value="F:3'-5' exonuclease activity"/>
    <property type="evidence" value="ECO:0007669"/>
    <property type="project" value="TreeGrafter"/>
</dbReference>
<proteinExistence type="predicted"/>
<dbReference type="AlphaFoldDB" id="A0A2S1R030"/>
<dbReference type="CDD" id="cd06127">
    <property type="entry name" value="DEDDh"/>
    <property type="match status" value="1"/>
</dbReference>
<name>A0A2S1R030_9FLAO</name>
<keyword evidence="2" id="KW-0378">Hydrolase</keyword>
<dbReference type="Gene3D" id="3.30.420.10">
    <property type="entry name" value="Ribonuclease H-like superfamily/Ribonuclease H"/>
    <property type="match status" value="1"/>
</dbReference>
<dbReference type="SMART" id="SM00479">
    <property type="entry name" value="EXOIII"/>
    <property type="match status" value="1"/>
</dbReference>
<keyword evidence="2" id="KW-0269">Exonuclease</keyword>
<keyword evidence="2" id="KW-0540">Nuclease</keyword>
<evidence type="ECO:0000313" key="3">
    <source>
        <dbReference type="Proteomes" id="UP000244929"/>
    </source>
</evidence>
<dbReference type="GO" id="GO:0003887">
    <property type="term" value="F:DNA-directed DNA polymerase activity"/>
    <property type="evidence" value="ECO:0007669"/>
    <property type="project" value="InterPro"/>
</dbReference>
<dbReference type="GO" id="GO:0045004">
    <property type="term" value="P:DNA replication proofreading"/>
    <property type="evidence" value="ECO:0007669"/>
    <property type="project" value="TreeGrafter"/>
</dbReference>
<dbReference type="GO" id="GO:0003677">
    <property type="term" value="F:DNA binding"/>
    <property type="evidence" value="ECO:0007669"/>
    <property type="project" value="InterPro"/>
</dbReference>
<dbReference type="OrthoDB" id="9803913at2"/>
<dbReference type="InterPro" id="IPR006054">
    <property type="entry name" value="DnaQ"/>
</dbReference>
<dbReference type="PANTHER" id="PTHR30231:SF41">
    <property type="entry name" value="DNA POLYMERASE III SUBUNIT EPSILON"/>
    <property type="match status" value="1"/>
</dbReference>
<dbReference type="PANTHER" id="PTHR30231">
    <property type="entry name" value="DNA POLYMERASE III SUBUNIT EPSILON"/>
    <property type="match status" value="1"/>
</dbReference>
<feature type="domain" description="Exonuclease" evidence="1">
    <location>
        <begin position="31"/>
        <end position="200"/>
    </location>
</feature>
<sequence length="200" mass="22540">MAFDWLTGGSTPQFWKNYVALFEGDDKEHRRYVVFDMEASGLDWKEDVILSIGAIGVVGNAIEVGDFLQVFVQQDKFTTQSVALSGVLKEPKAEKFVEAEAMIQFLNFVKDATLVGHNVNLDIEMINQALKRLDLGRLKNPIMDTNTLYQRWKDLPDDSHISLDELCDVLKIGKSDRHTASGNAYTTALVFLKLKRKLGI</sequence>
<dbReference type="EMBL" id="CP029186">
    <property type="protein sequence ID" value="AWH86018.1"/>
    <property type="molecule type" value="Genomic_DNA"/>
</dbReference>
<dbReference type="InterPro" id="IPR013520">
    <property type="entry name" value="Ribonucl_H"/>
</dbReference>
<keyword evidence="3" id="KW-1185">Reference proteome</keyword>
<dbReference type="KEGG" id="falb:HYN59_13265"/>
<dbReference type="RefSeq" id="WP_108778720.1">
    <property type="nucleotide sequence ID" value="NZ_CP029186.1"/>
</dbReference>
<evidence type="ECO:0000313" key="2">
    <source>
        <dbReference type="EMBL" id="AWH86018.1"/>
    </source>
</evidence>
<dbReference type="SUPFAM" id="SSF53098">
    <property type="entry name" value="Ribonuclease H-like"/>
    <property type="match status" value="1"/>
</dbReference>
<dbReference type="InterPro" id="IPR036397">
    <property type="entry name" value="RNaseH_sf"/>
</dbReference>
<evidence type="ECO:0000259" key="1">
    <source>
        <dbReference type="SMART" id="SM00479"/>
    </source>
</evidence>
<dbReference type="NCBIfam" id="TIGR00573">
    <property type="entry name" value="dnaq"/>
    <property type="match status" value="1"/>
</dbReference>
<dbReference type="InterPro" id="IPR012337">
    <property type="entry name" value="RNaseH-like_sf"/>
</dbReference>
<dbReference type="GO" id="GO:0005829">
    <property type="term" value="C:cytosol"/>
    <property type="evidence" value="ECO:0007669"/>
    <property type="project" value="TreeGrafter"/>
</dbReference>
<dbReference type="Proteomes" id="UP000244929">
    <property type="component" value="Chromosome"/>
</dbReference>
<accession>A0A2S1R030</accession>
<protein>
    <submittedName>
        <fullName evidence="2">3'-5' exonuclease</fullName>
    </submittedName>
</protein>
<gene>
    <name evidence="2" type="ORF">HYN59_13265</name>
</gene>
<dbReference type="Pfam" id="PF00929">
    <property type="entry name" value="RNase_T"/>
    <property type="match status" value="1"/>
</dbReference>
<reference evidence="2 3" key="1">
    <citation type="submission" date="2018-04" db="EMBL/GenBank/DDBJ databases">
        <title>Genome sequencing of Flavobacterium sp. HYN0059.</title>
        <authorList>
            <person name="Yi H."/>
            <person name="Baek C."/>
        </authorList>
    </citation>
    <scope>NUCLEOTIDE SEQUENCE [LARGE SCALE GENOMIC DNA]</scope>
    <source>
        <strain evidence="2 3">HYN0059</strain>
    </source>
</reference>